<dbReference type="Proteomes" id="UP000886796">
    <property type="component" value="Unassembled WGS sequence"/>
</dbReference>
<dbReference type="AlphaFoldDB" id="A0A9D0Z297"/>
<keyword evidence="1" id="KW-0732">Signal</keyword>
<feature type="chain" id="PRO_5039109882" evidence="1">
    <location>
        <begin position="24"/>
        <end position="142"/>
    </location>
</feature>
<name>A0A9D0Z297_9FIRM</name>
<reference evidence="2" key="2">
    <citation type="journal article" date="2021" name="PeerJ">
        <title>Extensive microbial diversity within the chicken gut microbiome revealed by metagenomics and culture.</title>
        <authorList>
            <person name="Gilroy R."/>
            <person name="Ravi A."/>
            <person name="Getino M."/>
            <person name="Pursley I."/>
            <person name="Horton D.L."/>
            <person name="Alikhan N.F."/>
            <person name="Baker D."/>
            <person name="Gharbi K."/>
            <person name="Hall N."/>
            <person name="Watson M."/>
            <person name="Adriaenssens E.M."/>
            <person name="Foster-Nyarko E."/>
            <person name="Jarju S."/>
            <person name="Secka A."/>
            <person name="Antonio M."/>
            <person name="Oren A."/>
            <person name="Chaudhuri R.R."/>
            <person name="La Ragione R."/>
            <person name="Hildebrand F."/>
            <person name="Pallen M.J."/>
        </authorList>
    </citation>
    <scope>NUCLEOTIDE SEQUENCE</scope>
    <source>
        <strain evidence="2">13361</strain>
    </source>
</reference>
<feature type="signal peptide" evidence="1">
    <location>
        <begin position="1"/>
        <end position="23"/>
    </location>
</feature>
<gene>
    <name evidence="2" type="ORF">IAB74_05315</name>
</gene>
<protein>
    <submittedName>
        <fullName evidence="2">Uncharacterized protein</fullName>
    </submittedName>
</protein>
<evidence type="ECO:0000313" key="3">
    <source>
        <dbReference type="Proteomes" id="UP000886796"/>
    </source>
</evidence>
<sequence length="142" mass="16296">MKKYKVLILCVCILAIVTGIAWASWNRIQTERTQKECISLLEDARAHFADFRENHETSSFDQGVRSFTEATKMLYADGEQWDNYTESSTMMSVASIMEGAPALIETNLDYLLLAFDNILKYPLDSVGYHELLNFLNRCNHTE</sequence>
<evidence type="ECO:0000256" key="1">
    <source>
        <dbReference type="SAM" id="SignalP"/>
    </source>
</evidence>
<organism evidence="2 3">
    <name type="scientific">Candidatus Faecousia excrementigallinarum</name>
    <dbReference type="NCBI Taxonomy" id="2840806"/>
    <lineage>
        <taxon>Bacteria</taxon>
        <taxon>Bacillati</taxon>
        <taxon>Bacillota</taxon>
        <taxon>Clostridia</taxon>
        <taxon>Eubacteriales</taxon>
        <taxon>Oscillospiraceae</taxon>
        <taxon>Faecousia</taxon>
    </lineage>
</organism>
<accession>A0A9D0Z297</accession>
<dbReference type="EMBL" id="DVFK01000076">
    <property type="protein sequence ID" value="HIQ67907.1"/>
    <property type="molecule type" value="Genomic_DNA"/>
</dbReference>
<proteinExistence type="predicted"/>
<reference evidence="2" key="1">
    <citation type="submission" date="2020-10" db="EMBL/GenBank/DDBJ databases">
        <authorList>
            <person name="Gilroy R."/>
        </authorList>
    </citation>
    <scope>NUCLEOTIDE SEQUENCE</scope>
    <source>
        <strain evidence="2">13361</strain>
    </source>
</reference>
<comment type="caution">
    <text evidence="2">The sequence shown here is derived from an EMBL/GenBank/DDBJ whole genome shotgun (WGS) entry which is preliminary data.</text>
</comment>
<evidence type="ECO:0000313" key="2">
    <source>
        <dbReference type="EMBL" id="HIQ67907.1"/>
    </source>
</evidence>